<protein>
    <submittedName>
        <fullName evidence="3">Uncharacterized protein</fullName>
    </submittedName>
</protein>
<reference evidence="3 4" key="1">
    <citation type="submission" date="2012-02" db="EMBL/GenBank/DDBJ databases">
        <title>Complete sequence of chromosome of Singulisphaera acidiphila DSM 18658.</title>
        <authorList>
            <consortium name="US DOE Joint Genome Institute (JGI-PGF)"/>
            <person name="Lucas S."/>
            <person name="Copeland A."/>
            <person name="Lapidus A."/>
            <person name="Glavina del Rio T."/>
            <person name="Dalin E."/>
            <person name="Tice H."/>
            <person name="Bruce D."/>
            <person name="Goodwin L."/>
            <person name="Pitluck S."/>
            <person name="Peters L."/>
            <person name="Ovchinnikova G."/>
            <person name="Chertkov O."/>
            <person name="Kyrpides N."/>
            <person name="Mavromatis K."/>
            <person name="Ivanova N."/>
            <person name="Brettin T."/>
            <person name="Detter J.C."/>
            <person name="Han C."/>
            <person name="Larimer F."/>
            <person name="Land M."/>
            <person name="Hauser L."/>
            <person name="Markowitz V."/>
            <person name="Cheng J.-F."/>
            <person name="Hugenholtz P."/>
            <person name="Woyke T."/>
            <person name="Wu D."/>
            <person name="Tindall B."/>
            <person name="Pomrenke H."/>
            <person name="Brambilla E."/>
            <person name="Klenk H.-P."/>
            <person name="Eisen J.A."/>
        </authorList>
    </citation>
    <scope>NUCLEOTIDE SEQUENCE [LARGE SCALE GENOMIC DNA]</scope>
    <source>
        <strain evidence="4">ATCC BAA-1392 / DSM 18658 / VKM B-2454 / MOB10</strain>
    </source>
</reference>
<keyword evidence="2" id="KW-0732">Signal</keyword>
<evidence type="ECO:0000313" key="4">
    <source>
        <dbReference type="Proteomes" id="UP000010798"/>
    </source>
</evidence>
<dbReference type="RefSeq" id="WP_015243909.1">
    <property type="nucleotide sequence ID" value="NC_019892.1"/>
</dbReference>
<sequence>MSTRRFGYAASTLVLLLGLTGCGSSTPEPAPAPAQPASTDPNAVPRGMEPAAGRPAAK</sequence>
<dbReference type="Proteomes" id="UP000010798">
    <property type="component" value="Chromosome"/>
</dbReference>
<dbReference type="EMBL" id="CP003364">
    <property type="protein sequence ID" value="AGA24724.1"/>
    <property type="molecule type" value="Genomic_DNA"/>
</dbReference>
<keyword evidence="4" id="KW-1185">Reference proteome</keyword>
<evidence type="ECO:0000256" key="1">
    <source>
        <dbReference type="SAM" id="MobiDB-lite"/>
    </source>
</evidence>
<gene>
    <name evidence="3" type="ordered locus">Sinac_0274</name>
</gene>
<accession>L0D5M2</accession>
<dbReference type="AlphaFoldDB" id="L0D5M2"/>
<feature type="chain" id="PRO_5003940634" evidence="2">
    <location>
        <begin position="26"/>
        <end position="58"/>
    </location>
</feature>
<organism evidence="3 4">
    <name type="scientific">Singulisphaera acidiphila (strain ATCC BAA-1392 / DSM 18658 / VKM B-2454 / MOB10)</name>
    <dbReference type="NCBI Taxonomy" id="886293"/>
    <lineage>
        <taxon>Bacteria</taxon>
        <taxon>Pseudomonadati</taxon>
        <taxon>Planctomycetota</taxon>
        <taxon>Planctomycetia</taxon>
        <taxon>Isosphaerales</taxon>
        <taxon>Isosphaeraceae</taxon>
        <taxon>Singulisphaera</taxon>
    </lineage>
</organism>
<proteinExistence type="predicted"/>
<dbReference type="PROSITE" id="PS51257">
    <property type="entry name" value="PROKAR_LIPOPROTEIN"/>
    <property type="match status" value="1"/>
</dbReference>
<evidence type="ECO:0000313" key="3">
    <source>
        <dbReference type="EMBL" id="AGA24724.1"/>
    </source>
</evidence>
<dbReference type="HOGENOM" id="CLU_2976830_0_0_0"/>
<feature type="signal peptide" evidence="2">
    <location>
        <begin position="1"/>
        <end position="25"/>
    </location>
</feature>
<dbReference type="KEGG" id="saci:Sinac_0274"/>
<evidence type="ECO:0000256" key="2">
    <source>
        <dbReference type="SAM" id="SignalP"/>
    </source>
</evidence>
<name>L0D5M2_SINAD</name>
<feature type="region of interest" description="Disordered" evidence="1">
    <location>
        <begin position="21"/>
        <end position="58"/>
    </location>
</feature>